<feature type="coiled-coil region" evidence="1">
    <location>
        <begin position="445"/>
        <end position="634"/>
    </location>
</feature>
<organism evidence="3">
    <name type="scientific">Rosellinia necatrix</name>
    <name type="common">White root-rot fungus</name>
    <dbReference type="NCBI Taxonomy" id="77044"/>
    <lineage>
        <taxon>Eukaryota</taxon>
        <taxon>Fungi</taxon>
        <taxon>Dikarya</taxon>
        <taxon>Ascomycota</taxon>
        <taxon>Pezizomycotina</taxon>
        <taxon>Sordariomycetes</taxon>
        <taxon>Xylariomycetidae</taxon>
        <taxon>Xylariales</taxon>
        <taxon>Xylariaceae</taxon>
        <taxon>Rosellinia</taxon>
    </lineage>
</organism>
<dbReference type="AlphaFoldDB" id="A0A1S7UHL6"/>
<feature type="coiled-coil region" evidence="1">
    <location>
        <begin position="1033"/>
        <end position="1067"/>
    </location>
</feature>
<keyword evidence="4" id="KW-1185">Reference proteome</keyword>
<proteinExistence type="predicted"/>
<dbReference type="OrthoDB" id="5413531at2759"/>
<protein>
    <submittedName>
        <fullName evidence="3">Uncharacterized protein</fullName>
    </submittedName>
</protein>
<name>A0A1S7UHL6_ROSNE</name>
<evidence type="ECO:0000313" key="4">
    <source>
        <dbReference type="Proteomes" id="UP000054516"/>
    </source>
</evidence>
<evidence type="ECO:0000313" key="3">
    <source>
        <dbReference type="EMBL" id="GAP82660.2"/>
    </source>
</evidence>
<gene>
    <name evidence="3" type="ORF">SAMD00023353_0101930</name>
</gene>
<feature type="region of interest" description="Disordered" evidence="2">
    <location>
        <begin position="1"/>
        <end position="49"/>
    </location>
</feature>
<dbReference type="Proteomes" id="UP000054516">
    <property type="component" value="Unassembled WGS sequence"/>
</dbReference>
<feature type="compositionally biased region" description="Polar residues" evidence="2">
    <location>
        <begin position="31"/>
        <end position="43"/>
    </location>
</feature>
<dbReference type="PANTHER" id="PTHR45615">
    <property type="entry name" value="MYOSIN HEAVY CHAIN, NON-MUSCLE"/>
    <property type="match status" value="1"/>
</dbReference>
<feature type="region of interest" description="Disordered" evidence="2">
    <location>
        <begin position="971"/>
        <end position="999"/>
    </location>
</feature>
<dbReference type="Gene3D" id="1.10.287.1490">
    <property type="match status" value="1"/>
</dbReference>
<keyword evidence="1" id="KW-0175">Coiled coil</keyword>
<reference evidence="3" key="1">
    <citation type="submission" date="2016-03" db="EMBL/GenBank/DDBJ databases">
        <title>Draft genome sequence of Rosellinia necatrix.</title>
        <authorList>
            <person name="Kanematsu S."/>
        </authorList>
    </citation>
    <scope>NUCLEOTIDE SEQUENCE [LARGE SCALE GENOMIC DNA]</scope>
    <source>
        <strain evidence="3">W97</strain>
    </source>
</reference>
<sequence length="1076" mass="121809">MAANSMADSLDWGNLLDDNEINNDGVEGRQTENNAMGNNQTETGPVPEHNMTVAPQVTEVFDQMRGFLKSTHWSKPYYSSLVHNNPQLPYHLLEHVNCTYLSTPGRAPTLLALKQHAQSLAVLISLLAPAQFGGTLEPPNEGRVNGDAPFAAEQAFDWLNDLKSHYSTEDKAHRKPLNSLVNLVKSNSDTEGPKWYCPLEKVSMEFPENHPFQQCRPYETHMTLLMHANEILERLDHEYSAMGGILAIIPLDSDNVDEQQALTRAKTTLVGQWILYTQQLVVRMHELEIMYGNSLDLLANEAIVPMQHNSIHGPDGRSGREIVFPQDRWILANAGEDVFTFIHQMLDRAEAYQDAQDDVFANQNVLGDAAFSSNEELKYRGIVKADLSTRFYRLRGSGHGPLFVLPAFGDRSSTKHTRDIEKRPTVITIPQPTTKESVSSWESNHQHIDQKMLKLTLEKNNLEAKVAQLNSSVEIREREIERLHQIQKEYDNKIDQGDKDLSKEIVHLRDRAQYFQRLIGDSEQRERVLKQEIENFKQANIRAQDDAKPVTHLVEQINDQQAQIEELRKEIKARDRRIDDVARDNDTLRILSTSSSNRSSPGNPEQVKQLRAQLTSIQKERQMLRQEVHTLKKAKAVRGKILNFPDGFKLDYGSTFEDTNLGITACSSTFYKGLLAAERERDENQQKTDEATQRTHAIQVELDKCKADCERLQRENRELEDKGHTTKPGKVINVPWVMERTSTFRDDNQGLIVLTTGWYDHLVTVEKSAGTHTEKIAELQKKIDHFKAPVSIDLPGSYKEAMEQSGQARSYRDPKLNIAVLALDYFDELHKADQAASGIQQRLGSAHANVRVLEQQLEEARTQLSSGQGGGGEDQVRGLQGQLDEVRGQLGVSLEARRQLEQQVETLARETPASELKAQVIELREELSERARHGKRKEAEIAELQARYEPLRLNESNLRAEVASLRQQLSDVRLSSTGDSGGGGEREKKKKEEVDGGGGELRSVREQLTLYKGELESLQTIWDDLQAQHLVLQTELEDARRADEAEIASLRQALDERTRELDELQQTALAVMEAVE</sequence>
<dbReference type="PANTHER" id="PTHR45615:SF80">
    <property type="entry name" value="GRIP DOMAIN-CONTAINING PROTEIN"/>
    <property type="match status" value="1"/>
</dbReference>
<accession>A0A1S7UHL6</accession>
<evidence type="ECO:0000256" key="2">
    <source>
        <dbReference type="SAM" id="MobiDB-lite"/>
    </source>
</evidence>
<evidence type="ECO:0000256" key="1">
    <source>
        <dbReference type="SAM" id="Coils"/>
    </source>
</evidence>
<feature type="compositionally biased region" description="Basic and acidic residues" evidence="2">
    <location>
        <begin position="984"/>
        <end position="994"/>
    </location>
</feature>
<feature type="coiled-coil region" evidence="1">
    <location>
        <begin position="674"/>
        <end position="722"/>
    </location>
</feature>
<dbReference type="EMBL" id="DF977446">
    <property type="protein sequence ID" value="GAP82660.2"/>
    <property type="molecule type" value="Genomic_DNA"/>
</dbReference>